<dbReference type="InterPro" id="IPR023753">
    <property type="entry name" value="FAD/NAD-binding_dom"/>
</dbReference>
<evidence type="ECO:0000313" key="31">
    <source>
        <dbReference type="Proteomes" id="UP000664169"/>
    </source>
</evidence>
<dbReference type="PROSITE" id="PS00018">
    <property type="entry name" value="EF_HAND_1"/>
    <property type="match status" value="1"/>
</dbReference>
<comment type="cofactor">
    <cofactor evidence="21">
        <name>[2Fe-2S] cluster</name>
        <dbReference type="ChEBI" id="CHEBI:190135"/>
    </cofactor>
</comment>
<name>A0A8H3FY36_9LECA</name>
<keyword evidence="27" id="KW-0472">Membrane</keyword>
<evidence type="ECO:0000256" key="12">
    <source>
        <dbReference type="ARBA" id="ARBA00022714"/>
    </source>
</evidence>
<dbReference type="InterPro" id="IPR002880">
    <property type="entry name" value="Pyrv_Fd/Flavodoxin_OxRdtase_N"/>
</dbReference>
<evidence type="ECO:0000259" key="28">
    <source>
        <dbReference type="PROSITE" id="PS50222"/>
    </source>
</evidence>
<evidence type="ECO:0000256" key="25">
    <source>
        <dbReference type="ARBA" id="ARBA00067595"/>
    </source>
</evidence>
<dbReference type="GO" id="GO:0019344">
    <property type="term" value="P:cysteine biosynthetic process"/>
    <property type="evidence" value="ECO:0007669"/>
    <property type="project" value="UniProtKB-KW"/>
</dbReference>
<evidence type="ECO:0000256" key="9">
    <source>
        <dbReference type="ARBA" id="ARBA00022490"/>
    </source>
</evidence>
<comment type="caution">
    <text evidence="30">The sequence shown here is derived from an EMBL/GenBank/DDBJ whole genome shotgun (WGS) entry which is preliminary data.</text>
</comment>
<proteinExistence type="inferred from homology"/>
<evidence type="ECO:0000256" key="27">
    <source>
        <dbReference type="SAM" id="Phobius"/>
    </source>
</evidence>
<dbReference type="SUPFAM" id="SSF51905">
    <property type="entry name" value="FAD/NAD(P)-binding domain"/>
    <property type="match status" value="2"/>
</dbReference>
<comment type="cofactor">
    <cofactor evidence="1">
        <name>siroheme</name>
        <dbReference type="ChEBI" id="CHEBI:60052"/>
    </cofactor>
</comment>
<keyword evidence="8" id="KW-0004">4Fe-4S</keyword>
<feature type="compositionally biased region" description="Polar residues" evidence="26">
    <location>
        <begin position="261"/>
        <end position="270"/>
    </location>
</feature>
<evidence type="ECO:0000256" key="14">
    <source>
        <dbReference type="ARBA" id="ARBA00022837"/>
    </source>
</evidence>
<evidence type="ECO:0000256" key="16">
    <source>
        <dbReference type="ARBA" id="ARBA00022946"/>
    </source>
</evidence>
<evidence type="ECO:0000256" key="26">
    <source>
        <dbReference type="SAM" id="MobiDB-lite"/>
    </source>
</evidence>
<evidence type="ECO:0000313" key="30">
    <source>
        <dbReference type="EMBL" id="CAF9932959.1"/>
    </source>
</evidence>
<comment type="subunit">
    <text evidence="24">Alpha(2)-beta(2). The alpha component is a flavoprotein, the beta component is a hemoprotein.</text>
</comment>
<evidence type="ECO:0000256" key="8">
    <source>
        <dbReference type="ARBA" id="ARBA00022485"/>
    </source>
</evidence>
<evidence type="ECO:0000256" key="17">
    <source>
        <dbReference type="ARBA" id="ARBA00023002"/>
    </source>
</evidence>
<dbReference type="SUPFAM" id="SSF52218">
    <property type="entry name" value="Flavoproteins"/>
    <property type="match status" value="1"/>
</dbReference>
<feature type="transmembrane region" description="Helical" evidence="27">
    <location>
        <begin position="1619"/>
        <end position="1640"/>
    </location>
</feature>
<dbReference type="EMBL" id="CAJPDQ010000050">
    <property type="protein sequence ID" value="CAF9932959.1"/>
    <property type="molecule type" value="Genomic_DNA"/>
</dbReference>
<dbReference type="PRINTS" id="PR00369">
    <property type="entry name" value="FLAVODOXIN"/>
</dbReference>
<dbReference type="Pfam" id="PF22366">
    <property type="entry name" value="NDH2_C"/>
    <property type="match status" value="1"/>
</dbReference>
<dbReference type="HAMAP" id="MF_01540">
    <property type="entry name" value="CysI"/>
    <property type="match status" value="1"/>
</dbReference>
<dbReference type="FunFam" id="3.30.413.10:FF:000004">
    <property type="entry name" value="Sulfite reductase [NADPH] hemoprotein beta-component"/>
    <property type="match status" value="1"/>
</dbReference>
<keyword evidence="31" id="KW-1185">Reference proteome</keyword>
<dbReference type="InterPro" id="IPR045169">
    <property type="entry name" value="NO2/SO3_Rdtase_4Fe4S_prot"/>
</dbReference>
<keyword evidence="27" id="KW-1133">Transmembrane helix</keyword>
<dbReference type="PANTHER" id="PTHR11493:SF47">
    <property type="entry name" value="SULFITE REDUCTASE [NADPH] SUBUNIT BETA"/>
    <property type="match status" value="1"/>
</dbReference>
<dbReference type="InterPro" id="IPR008254">
    <property type="entry name" value="Flavodoxin/NO_synth"/>
</dbReference>
<dbReference type="GO" id="GO:0051537">
    <property type="term" value="F:2 iron, 2 sulfur cluster binding"/>
    <property type="evidence" value="ECO:0007669"/>
    <property type="project" value="UniProtKB-KW"/>
</dbReference>
<evidence type="ECO:0000256" key="10">
    <source>
        <dbReference type="ARBA" id="ARBA00022605"/>
    </source>
</evidence>
<evidence type="ECO:0000256" key="1">
    <source>
        <dbReference type="ARBA" id="ARBA00001929"/>
    </source>
</evidence>
<comment type="catalytic activity">
    <reaction evidence="22">
        <text>hydrogen sulfide + 3 NADP(+) + 3 H2O = sulfite + 3 NADPH + 4 H(+)</text>
        <dbReference type="Rhea" id="RHEA:13801"/>
        <dbReference type="ChEBI" id="CHEBI:15377"/>
        <dbReference type="ChEBI" id="CHEBI:15378"/>
        <dbReference type="ChEBI" id="CHEBI:17359"/>
        <dbReference type="ChEBI" id="CHEBI:29919"/>
        <dbReference type="ChEBI" id="CHEBI:57783"/>
        <dbReference type="ChEBI" id="CHEBI:58349"/>
        <dbReference type="EC" id="1.8.1.2"/>
    </reaction>
</comment>
<dbReference type="InterPro" id="IPR001094">
    <property type="entry name" value="Flavdoxin-like"/>
</dbReference>
<keyword evidence="27" id="KW-0812">Transmembrane</keyword>
<dbReference type="Gene3D" id="3.50.50.100">
    <property type="match status" value="2"/>
</dbReference>
<feature type="domain" description="Flavodoxin-like" evidence="29">
    <location>
        <begin position="786"/>
        <end position="935"/>
    </location>
</feature>
<keyword evidence="18" id="KW-0408">Iron</keyword>
<dbReference type="GO" id="GO:0050661">
    <property type="term" value="F:NADP binding"/>
    <property type="evidence" value="ECO:0007669"/>
    <property type="project" value="InterPro"/>
</dbReference>
<dbReference type="InterPro" id="IPR018247">
    <property type="entry name" value="EF_Hand_1_Ca_BS"/>
</dbReference>
<keyword evidence="16" id="KW-0809">Transit peptide</keyword>
<keyword evidence="15" id="KW-0521">NADP</keyword>
<dbReference type="GO" id="GO:0004783">
    <property type="term" value="F:sulfite reductase (NADPH) activity"/>
    <property type="evidence" value="ECO:0007669"/>
    <property type="project" value="UniProtKB-EC"/>
</dbReference>
<dbReference type="FunFam" id="3.40.50.360:FF:000016">
    <property type="entry name" value="Sulfite reductase subunit beta"/>
    <property type="match status" value="1"/>
</dbReference>
<dbReference type="FunFam" id="3.40.50.920:FF:000007">
    <property type="entry name" value="Pyruvate:ferredoxin (Flavodoxin) oxidoreductase"/>
    <property type="match status" value="1"/>
</dbReference>
<organism evidence="30 31">
    <name type="scientific">Gomphillus americanus</name>
    <dbReference type="NCBI Taxonomy" id="1940652"/>
    <lineage>
        <taxon>Eukaryota</taxon>
        <taxon>Fungi</taxon>
        <taxon>Dikarya</taxon>
        <taxon>Ascomycota</taxon>
        <taxon>Pezizomycotina</taxon>
        <taxon>Lecanoromycetes</taxon>
        <taxon>OSLEUM clade</taxon>
        <taxon>Ostropomycetidae</taxon>
        <taxon>Ostropales</taxon>
        <taxon>Graphidaceae</taxon>
        <taxon>Gomphilloideae</taxon>
        <taxon>Gomphillus</taxon>
    </lineage>
</organism>
<dbReference type="Gene3D" id="3.40.50.920">
    <property type="match status" value="1"/>
</dbReference>
<evidence type="ECO:0000256" key="24">
    <source>
        <dbReference type="ARBA" id="ARBA00063391"/>
    </source>
</evidence>
<dbReference type="InterPro" id="IPR011992">
    <property type="entry name" value="EF-hand-dom_pair"/>
</dbReference>
<dbReference type="Proteomes" id="UP000664169">
    <property type="component" value="Unassembled WGS sequence"/>
</dbReference>
<evidence type="ECO:0000256" key="19">
    <source>
        <dbReference type="ARBA" id="ARBA00023014"/>
    </source>
</evidence>
<dbReference type="Pfam" id="PF01077">
    <property type="entry name" value="NIR_SIR"/>
    <property type="match status" value="1"/>
</dbReference>
<keyword evidence="12" id="KW-0001">2Fe-2S</keyword>
<dbReference type="GO" id="GO:0009337">
    <property type="term" value="C:sulfite reductase complex (NADPH)"/>
    <property type="evidence" value="ECO:0007669"/>
    <property type="project" value="InterPro"/>
</dbReference>
<dbReference type="PROSITE" id="PS00365">
    <property type="entry name" value="NIR_SIR"/>
    <property type="match status" value="1"/>
</dbReference>
<dbReference type="FunFam" id="3.40.50.970:FF:000051">
    <property type="entry name" value="Sulfite reductase beta subunit"/>
    <property type="match status" value="1"/>
</dbReference>
<evidence type="ECO:0000256" key="20">
    <source>
        <dbReference type="ARBA" id="ARBA00023192"/>
    </source>
</evidence>
<dbReference type="InterPro" id="IPR006066">
    <property type="entry name" value="NO2/SO3_Rdtase_FeS/sirohaem_BS"/>
</dbReference>
<dbReference type="InterPro" id="IPR009014">
    <property type="entry name" value="Transketo_C/PFOR_II"/>
</dbReference>
<feature type="compositionally biased region" description="Low complexity" evidence="26">
    <location>
        <begin position="250"/>
        <end position="260"/>
    </location>
</feature>
<dbReference type="InterPro" id="IPR029039">
    <property type="entry name" value="Flavoprotein-like_sf"/>
</dbReference>
<dbReference type="InterPro" id="IPR011786">
    <property type="entry name" value="CysI"/>
</dbReference>
<dbReference type="InterPro" id="IPR029061">
    <property type="entry name" value="THDP-binding"/>
</dbReference>
<keyword evidence="14" id="KW-0106">Calcium</keyword>
<dbReference type="GO" id="GO:0020037">
    <property type="term" value="F:heme binding"/>
    <property type="evidence" value="ECO:0007669"/>
    <property type="project" value="InterPro"/>
</dbReference>
<comment type="subcellular location">
    <subcellularLocation>
        <location evidence="4">Cytoplasm</location>
    </subcellularLocation>
    <subcellularLocation>
        <location evidence="3">Mitochondrion inner membrane</location>
        <topology evidence="3">Peripheral membrane protein</topology>
        <orientation evidence="3">Intermembrane side</orientation>
    </subcellularLocation>
</comment>
<reference evidence="30" key="1">
    <citation type="submission" date="2021-03" db="EMBL/GenBank/DDBJ databases">
        <authorList>
            <person name="Tagirdzhanova G."/>
        </authorList>
    </citation>
    <scope>NUCLEOTIDE SEQUENCE</scope>
</reference>
<evidence type="ECO:0000256" key="18">
    <source>
        <dbReference type="ARBA" id="ARBA00023004"/>
    </source>
</evidence>
<gene>
    <name evidence="30" type="ORF">GOMPHAMPRED_007108</name>
</gene>
<dbReference type="NCBIfam" id="NF010029">
    <property type="entry name" value="PRK13504.1"/>
    <property type="match status" value="1"/>
</dbReference>
<feature type="domain" description="EF-hand" evidence="28">
    <location>
        <begin position="2062"/>
        <end position="2097"/>
    </location>
</feature>
<dbReference type="PROSITE" id="PS50222">
    <property type="entry name" value="EF_HAND_2"/>
    <property type="match status" value="1"/>
</dbReference>
<dbReference type="GO" id="GO:0005509">
    <property type="term" value="F:calcium ion binding"/>
    <property type="evidence" value="ECO:0007669"/>
    <property type="project" value="InterPro"/>
</dbReference>
<dbReference type="Pfam" id="PF07992">
    <property type="entry name" value="Pyr_redox_2"/>
    <property type="match status" value="1"/>
</dbReference>
<evidence type="ECO:0000256" key="13">
    <source>
        <dbReference type="ARBA" id="ARBA00022723"/>
    </source>
</evidence>
<dbReference type="InterPro" id="IPR006067">
    <property type="entry name" value="NO2/SO3_Rdtase_4Fe4S_dom"/>
</dbReference>
<feature type="compositionally biased region" description="Basic and acidic residues" evidence="26">
    <location>
        <begin position="215"/>
        <end position="229"/>
    </location>
</feature>
<evidence type="ECO:0000256" key="3">
    <source>
        <dbReference type="ARBA" id="ARBA00004137"/>
    </source>
</evidence>
<accession>A0A8H3FY36</accession>
<dbReference type="EC" id="1.8.1.2" evidence="7"/>
<dbReference type="InterPro" id="IPR045854">
    <property type="entry name" value="NO2/SO3_Rdtase_4Fe4S_sf"/>
</dbReference>
<comment type="function">
    <text evidence="23">Catalyzes the reduction of sulfite to sulfide, one of several activities required for the biosynthesis of L-cysteine from sulfate.</text>
</comment>
<dbReference type="InterPro" id="IPR002048">
    <property type="entry name" value="EF_hand_dom"/>
</dbReference>
<dbReference type="GO" id="GO:0005743">
    <property type="term" value="C:mitochondrial inner membrane"/>
    <property type="evidence" value="ECO:0007669"/>
    <property type="project" value="UniProtKB-SubCell"/>
</dbReference>
<dbReference type="FunFam" id="3.30.413.10:FF:000003">
    <property type="entry name" value="Sulfite reductase [NADPH] hemoprotein beta-component"/>
    <property type="match status" value="1"/>
</dbReference>
<dbReference type="InterPro" id="IPR005117">
    <property type="entry name" value="NiRdtase/SiRdtase_haem-b_fer"/>
</dbReference>
<evidence type="ECO:0000256" key="2">
    <source>
        <dbReference type="ARBA" id="ARBA00001966"/>
    </source>
</evidence>
<dbReference type="GO" id="GO:0051539">
    <property type="term" value="F:4 iron, 4 sulfur cluster binding"/>
    <property type="evidence" value="ECO:0007669"/>
    <property type="project" value="UniProtKB-KW"/>
</dbReference>
<dbReference type="FunFam" id="3.50.50.100:FF:000005">
    <property type="entry name" value="NADH-ubiquinone oxidoreductase 64 kDa subunit"/>
    <property type="match status" value="1"/>
</dbReference>
<dbReference type="InterPro" id="IPR036188">
    <property type="entry name" value="FAD/NAD-bd_sf"/>
</dbReference>
<dbReference type="Gene3D" id="3.30.413.10">
    <property type="entry name" value="Sulfite Reductase Hemoprotein, domain 1"/>
    <property type="match status" value="2"/>
</dbReference>
<dbReference type="InterPro" id="IPR054585">
    <property type="entry name" value="NDH2-like_C"/>
</dbReference>
<dbReference type="PRINTS" id="PR00397">
    <property type="entry name" value="SIROHAEM"/>
</dbReference>
<keyword evidence="10" id="KW-0028">Amino-acid biosynthesis</keyword>
<comment type="similarity">
    <text evidence="6">Belongs to the nitrite and sulfite reductase 4Fe-4S domain family.</text>
</comment>
<dbReference type="Pfam" id="PF01855">
    <property type="entry name" value="POR_N"/>
    <property type="match status" value="1"/>
</dbReference>
<dbReference type="PANTHER" id="PTHR11493">
    <property type="entry name" value="SULFITE REDUCTASE [NADPH] SUBUNIT BETA-RELATED"/>
    <property type="match status" value="1"/>
</dbReference>
<evidence type="ECO:0000256" key="22">
    <source>
        <dbReference type="ARBA" id="ARBA00052219"/>
    </source>
</evidence>
<dbReference type="Pfam" id="PF03460">
    <property type="entry name" value="NIR_SIR_ferr"/>
    <property type="match status" value="2"/>
</dbReference>
<comment type="pathway">
    <text evidence="5">Sulfur metabolism; hydrogen sulfide biosynthesis; hydrogen sulfide from sulfite (NADPH route): step 1/1.</text>
</comment>
<dbReference type="SUPFAM" id="SSF56014">
    <property type="entry name" value="Nitrite and sulphite reductase 4Fe-4S domain-like"/>
    <property type="match status" value="2"/>
</dbReference>
<evidence type="ECO:0000256" key="6">
    <source>
        <dbReference type="ARBA" id="ARBA00010429"/>
    </source>
</evidence>
<sequence length="2235" mass="249059">MTQVHSAAQAVARIAYRSSNVIISVQPSLNHDSEFSSHLRSLEQSRTSSFLFGQPEIYTFRENVDPLLSAFEPVRDGKLVSVVTASSALLPAIPHLYKLANYPIVIHASLHPIGQPEYADITAIRQSGFTFLHSETIQEAQDIALTAHSLASRSGKGVIHFFDPSNSSKDDPIAAEQYSVSKGFISLIHDGQEKAVSTADGSLYVDDGHRATTLRDKRSTRVAQPRDDVNGSDTVELPQEHGSATSTNGSSARDSSADSRPTISSVSTAESVRRRKLSSEDVVDILYDIWEKLEENTQRSYRPFEYTGPDDAEHAVFIFGSTGMFVDELSSRGLPAELGSIGLITARLYRPWIGSLFLEAIPKSIKRIAVLEQIKRKTTKWGPALLDVLTSLHAGDQRTGSMLVVGYQLGKLEPATIRQALRGVLQNLQSPTPIQNLEVGVEAQTSETKPSLQKPEVENAYTKVLEQLFGSRLYVANQHGSSNAGISAKLASSPEFGFGSLLARIDRKKRFIQDVQTAVKTGSFITDAPRIWLSKWVLAASDEEKSSTIAQDVVDRLKNDGSQLAGTFLDNKSLFSKESRWLIGSDAWSYDLGNSGVHHVIASGANINMLIIDSTPYSTRIAADAMRRKKDIGLYAMNFGNAYVASVAVYGSYTQVLEAMIEADKFNGPSVVVAYLPYNKEDDSPLTVLQETKKAVDLGYWPLYRWNPDNEEKHGTANFSLDSERIRQELEDFLSRENKLSQLMKRHPDLASNLSGSFGAEVRAVQKRQAKDAYNQMLEGLYGAPITILFASDNNNAENLAKRLANRSKARGLKSMVMPMDDYPIADLLTEENLILITSTAGQGEFPQNGRAFWEALKTGNDLDFTNVHYSVFALGDSHYWPRKKDKIYYNKPGKDLDARVALLGGRKLVDIGLGDDQDPDGYQTGYAEWEPKLWQALGVDKVEGLPEEPPPLTNEDIKIDSNYLRGTIAEGLLDTSTGAISAADQQLTKFHGTYQEDDRDLRDERKAQGLEPAYIFMIRCRLDGGVATPEQWLRMDAISDDHGNHTMKLTTRQTFQFHGVVKGKLKPAMRAINKALMTTIAACGDVNRNIMCSVMPAQSAYHKDVHQIAGKTSQHLLPSTTAYHEIWIKDENDKKTQIAGNAVVDHEPLYGPTYLPRKFKISIAVPPNNDTDVYAHDIGLIAIQDNEGRLAGFNVLAGGGMGVTHNNKKTYPRTGSMLGYVSAEYTHIVCEKIMLVQRDHGDRKNRKHARLKYTIDDMGVEAFKSKVEELLTFQFEAPRPFEFVSNIDTFGWQRDEIGLNHFTMFIENGRIEDTPDFPMKTGLKEIAKIHKGEFRLSPNQHLVLSDVADGDLDNIKAMLKKHKLDNLQFSGLRLSSSACVAFPTCALAMAESERYLPQLISKLEQCLEETGLRHDSIVMRMTGCPNGCARPWVAEVAFVGKAYGAYNMYLGGGYHGQRLNKLYRSSIKEEEILDILKPMFRRYATERHEGERFGDFTIRVGLIKETTEGKAFHDLVEEEEEAEEVSGLFYNNTMLRASYAPALRVRALTPQLSYQYTLRLPRSSPISLLTRSFRIATPYVSRPYVQKIAAAQHRFTSSNTHPLSHKHPSRAVRYFYKFFFYTGFFILTAGGLIVAFFIYDASTYKAGPIVGDVPVSLAALNPIRGGPKNLPIIDTLIDDDDCEESVAQKDKPRLVILGTGWGSVALLKALHKDEYHVTVVSPVNYFLFTPMLPSATVGTLELRSLVEPIRRIVHRINGHFLKASAVDVEFSERLVEVMQTDANGVEQHFYLPYDKLVVGVGSTTNPHGVKGLENCHYLKTIDDARRIRNKVTQNLEQACLPTTSDEERRRLLSFVVCGGGPTGVEFAAELYDLLNEDLGSSFPRLLRNEISVHVIQSRGHILNTYDEALSVYAETRFKHDSVDILTNARVKEVLPDKIVFSQKLEDGKVVDRELPNGFCLWSTGVSQTDFSQKIAERLEVQTNRHALETDTHLRLNGTPLGSVYAIGDCSTVQNNVADHLVHFLRTIAAEKGADPETVKITFNQWRDVAARVKKRFPQAADHLRRLDRLFKEYDKDQSGTLDFGELFDLLKQIDNKLTSLPATAQRANQQGMYLARKLNKMAQAAPGLAANDVKDGDVDEAVYKAFQYRHLGSLAYIGNAAIFDINGLSFGGGVLAVYLWRSVYFAQSVSLRTRLLLAMDWAKRALFGRGKLYSQKMLVGVCFADEPHTDLMNY</sequence>
<dbReference type="SMART" id="SM00054">
    <property type="entry name" value="EFh"/>
    <property type="match status" value="1"/>
</dbReference>
<keyword evidence="9" id="KW-0963">Cytoplasm</keyword>
<evidence type="ECO:0000256" key="5">
    <source>
        <dbReference type="ARBA" id="ARBA00004774"/>
    </source>
</evidence>
<dbReference type="OrthoDB" id="1688044at2759"/>
<evidence type="ECO:0000256" key="15">
    <source>
        <dbReference type="ARBA" id="ARBA00022857"/>
    </source>
</evidence>
<evidence type="ECO:0000256" key="21">
    <source>
        <dbReference type="ARBA" id="ARBA00034078"/>
    </source>
</evidence>
<evidence type="ECO:0000256" key="7">
    <source>
        <dbReference type="ARBA" id="ARBA00012604"/>
    </source>
</evidence>
<dbReference type="Gene3D" id="3.40.50.970">
    <property type="match status" value="2"/>
</dbReference>
<dbReference type="SUPFAM" id="SSF52922">
    <property type="entry name" value="TK C-terminal domain-like"/>
    <property type="match status" value="1"/>
</dbReference>
<dbReference type="SUPFAM" id="SSF47473">
    <property type="entry name" value="EF-hand"/>
    <property type="match status" value="1"/>
</dbReference>
<evidence type="ECO:0000259" key="29">
    <source>
        <dbReference type="PROSITE" id="PS50902"/>
    </source>
</evidence>
<evidence type="ECO:0000256" key="4">
    <source>
        <dbReference type="ARBA" id="ARBA00004496"/>
    </source>
</evidence>
<dbReference type="InterPro" id="IPR036136">
    <property type="entry name" value="Nit/Sulf_reduc_fer-like_dom_sf"/>
</dbReference>
<keyword evidence="11" id="KW-0349">Heme</keyword>
<dbReference type="GO" id="GO:0010181">
    <property type="term" value="F:FMN binding"/>
    <property type="evidence" value="ECO:0007669"/>
    <property type="project" value="InterPro"/>
</dbReference>
<dbReference type="GO" id="GO:0050311">
    <property type="term" value="F:sulfite reductase (ferredoxin) activity"/>
    <property type="evidence" value="ECO:0007669"/>
    <property type="project" value="TreeGrafter"/>
</dbReference>
<evidence type="ECO:0000256" key="11">
    <source>
        <dbReference type="ARBA" id="ARBA00022617"/>
    </source>
</evidence>
<protein>
    <recommendedName>
        <fullName evidence="25">Sulfite reductase [NADPH] subunit beta</fullName>
        <ecNumber evidence="7">1.8.1.2</ecNumber>
    </recommendedName>
</protein>
<keyword evidence="13" id="KW-0479">Metal-binding</keyword>
<dbReference type="SUPFAM" id="SSF52518">
    <property type="entry name" value="Thiamin diphosphate-binding fold (THDP-binding)"/>
    <property type="match status" value="2"/>
</dbReference>
<dbReference type="Gene3D" id="3.40.50.360">
    <property type="match status" value="1"/>
</dbReference>
<keyword evidence="19" id="KW-0411">Iron-sulfur</keyword>
<evidence type="ECO:0000256" key="23">
    <source>
        <dbReference type="ARBA" id="ARBA00057613"/>
    </source>
</evidence>
<dbReference type="PROSITE" id="PS50902">
    <property type="entry name" value="FLAVODOXIN_LIKE"/>
    <property type="match status" value="1"/>
</dbReference>
<dbReference type="SUPFAM" id="SSF55124">
    <property type="entry name" value="Nitrite/Sulfite reductase N-terminal domain-like"/>
    <property type="match status" value="2"/>
</dbReference>
<keyword evidence="20" id="KW-0198">Cysteine biosynthesis</keyword>
<feature type="region of interest" description="Disordered" evidence="26">
    <location>
        <begin position="215"/>
        <end position="271"/>
    </location>
</feature>
<dbReference type="Pfam" id="PF00258">
    <property type="entry name" value="Flavodoxin_1"/>
    <property type="match status" value="1"/>
</dbReference>
<dbReference type="GO" id="GO:0000103">
    <property type="term" value="P:sulfate assimilation"/>
    <property type="evidence" value="ECO:0007669"/>
    <property type="project" value="UniProtKB-ARBA"/>
</dbReference>
<keyword evidence="17" id="KW-0560">Oxidoreductase</keyword>
<comment type="cofactor">
    <cofactor evidence="2">
        <name>[4Fe-4S] cluster</name>
        <dbReference type="ChEBI" id="CHEBI:49883"/>
    </cofactor>
</comment>